<proteinExistence type="predicted"/>
<evidence type="ECO:0000313" key="3">
    <source>
        <dbReference type="Proteomes" id="UP000555756"/>
    </source>
</evidence>
<accession>A0A7W4JUI1</accession>
<protein>
    <submittedName>
        <fullName evidence="2">Uncharacterized protein</fullName>
    </submittedName>
</protein>
<evidence type="ECO:0000256" key="1">
    <source>
        <dbReference type="SAM" id="SignalP"/>
    </source>
</evidence>
<gene>
    <name evidence="2" type="ORF">HLH34_14175</name>
</gene>
<dbReference type="Proteomes" id="UP000555756">
    <property type="component" value="Unassembled WGS sequence"/>
</dbReference>
<dbReference type="EMBL" id="JABEQF010000012">
    <property type="protein sequence ID" value="MBB2191094.1"/>
    <property type="molecule type" value="Genomic_DNA"/>
</dbReference>
<keyword evidence="1" id="KW-0732">Signal</keyword>
<evidence type="ECO:0000313" key="2">
    <source>
        <dbReference type="EMBL" id="MBB2191094.1"/>
    </source>
</evidence>
<keyword evidence="3" id="KW-1185">Reference proteome</keyword>
<dbReference type="RefSeq" id="WP_183120231.1">
    <property type="nucleotide sequence ID" value="NZ_JABEQF010000012.1"/>
</dbReference>
<dbReference type="AlphaFoldDB" id="A0A7W4JUI1"/>
<organism evidence="2 3">
    <name type="scientific">Gluconacetobacter azotocaptans</name>
    <dbReference type="NCBI Taxonomy" id="142834"/>
    <lineage>
        <taxon>Bacteria</taxon>
        <taxon>Pseudomonadati</taxon>
        <taxon>Pseudomonadota</taxon>
        <taxon>Alphaproteobacteria</taxon>
        <taxon>Acetobacterales</taxon>
        <taxon>Acetobacteraceae</taxon>
        <taxon>Gluconacetobacter</taxon>
    </lineage>
</organism>
<comment type="caution">
    <text evidence="2">The sequence shown here is derived from an EMBL/GenBank/DDBJ whole genome shotgun (WGS) entry which is preliminary data.</text>
</comment>
<name>A0A7W4JUI1_9PROT</name>
<feature type="signal peptide" evidence="1">
    <location>
        <begin position="1"/>
        <end position="24"/>
    </location>
</feature>
<reference evidence="2 3" key="1">
    <citation type="submission" date="2020-04" db="EMBL/GenBank/DDBJ databases">
        <title>Description of novel Gluconacetobacter.</title>
        <authorList>
            <person name="Sombolestani A."/>
        </authorList>
    </citation>
    <scope>NUCLEOTIDE SEQUENCE [LARGE SCALE GENOMIC DNA]</scope>
    <source>
        <strain evidence="2 3">LMG 21311</strain>
    </source>
</reference>
<feature type="chain" id="PRO_5030691718" evidence="1">
    <location>
        <begin position="25"/>
        <end position="168"/>
    </location>
</feature>
<sequence>MRKFGPILCLTLPALLAAPVQGRAATPDAGDPTPAGVAAAIRTQGAAQAVGNLNDSNDFDTVTAGIAAADPAWMALVPQMAPGLDSDSGPQVTTALALALPQDARLVLRTLDARYPALDPQSVCARPFGHDEVPDIKGYARRARAALRRVRDTGLRGLRDRCLSVLGR</sequence>